<organism evidence="2 3">
    <name type="scientific">Jannaschia seosinensis</name>
    <dbReference type="NCBI Taxonomy" id="313367"/>
    <lineage>
        <taxon>Bacteria</taxon>
        <taxon>Pseudomonadati</taxon>
        <taxon>Pseudomonadota</taxon>
        <taxon>Alphaproteobacteria</taxon>
        <taxon>Rhodobacterales</taxon>
        <taxon>Roseobacteraceae</taxon>
        <taxon>Jannaschia</taxon>
    </lineage>
</organism>
<sequence>MSSGRLRFRSLKRIVGDMTDDLTPHPIVRPIDILSGLGNLERAEMCHIIALIECVDGLFLAKGAVAGVGAKLGLDSNQAATHLKAAQADLVKSAACDGALRFRLWSRLSDALALPSAPPLSQKSCTRSASAFAVRASERLTPSIRARHRKTEHGIPDDGLAKQFGGKVSEYWKAVKAAAVAEPPLPFPDIVAEEMLALLADDEIVEAAAKEVDPEIARALRDGQVRARNAMAAGGVWAGGAAVVANAGFLPYMLAAQLSAIIPFVGGPALVSLLATLVNPVTVFAGVAALGWLGMGKGSKVVRSQVAARLGVLMAAQGARNGAAGLDQFLADMRSLDREPSGSFKWMNSNDRAAMRRRIGALGGRLTGSMPAPAGPPPEPWSSRTISSDVTDATAAFGLTTGEMLWHAAALDPDVMQAADFSRSAELGDPVAFASSAGQFLETGAGWSLRGYTAERLVMDQLIADGHDVRLAEASNTPGLDLVVDGAAVQVKCGVSLSILTEHFEKYPDIPVIANATLAEQAAETGEPWAHLVTTLPGFEIAPIEAQIAETLGHAADLANPDILHFALSIGVLRGGIEVARGRVPVSDLPAWLLLDGASRGLLAFAGGKAGAWFGLVAIGPAGALILGPAIGASALLGNSSLKGAAQKRLMAEWHENLLRHAEELHRVIVAALDRRIALLEDRVRVFANRARRSNLEDWMAQRAQDDVIAALEDRVELEAMHPNTEVDAIRLLFIARDVAPTDAAVLGGVGEVERTIACKPGLKTAMLEVGRPVAGAFRSGLKGSWFNRRKTETSDAEL</sequence>
<dbReference type="AlphaFoldDB" id="A0A0M7BDT0"/>
<evidence type="ECO:0000313" key="3">
    <source>
        <dbReference type="Proteomes" id="UP000049455"/>
    </source>
</evidence>
<dbReference type="Proteomes" id="UP000049455">
    <property type="component" value="Unassembled WGS sequence"/>
</dbReference>
<keyword evidence="3" id="KW-1185">Reference proteome</keyword>
<dbReference type="EMBL" id="CYPR01000177">
    <property type="protein sequence ID" value="CUH39942.1"/>
    <property type="molecule type" value="Genomic_DNA"/>
</dbReference>
<keyword evidence="1" id="KW-0812">Transmembrane</keyword>
<reference evidence="2 3" key="1">
    <citation type="submission" date="2015-09" db="EMBL/GenBank/DDBJ databases">
        <authorList>
            <person name="Jackson K.R."/>
            <person name="Lunt B.L."/>
            <person name="Fisher J.N.B."/>
            <person name="Gardner A.V."/>
            <person name="Bailey M.E."/>
            <person name="Deus L.M."/>
            <person name="Earl A.S."/>
            <person name="Gibby P.D."/>
            <person name="Hartmann K.A."/>
            <person name="Liu J.E."/>
            <person name="Manci A.M."/>
            <person name="Nielsen D.A."/>
            <person name="Solomon M.B."/>
            <person name="Breakwell D.P."/>
            <person name="Burnett S.H."/>
            <person name="Grose J.H."/>
        </authorList>
    </citation>
    <scope>NUCLEOTIDE SEQUENCE [LARGE SCALE GENOMIC DNA]</scope>
    <source>
        <strain evidence="2 3">CECT 7799</strain>
    </source>
</reference>
<evidence type="ECO:0000256" key="1">
    <source>
        <dbReference type="SAM" id="Phobius"/>
    </source>
</evidence>
<proteinExistence type="predicted"/>
<feature type="transmembrane region" description="Helical" evidence="1">
    <location>
        <begin position="260"/>
        <end position="293"/>
    </location>
</feature>
<name>A0A0M7BDT0_9RHOB</name>
<keyword evidence="1" id="KW-0472">Membrane</keyword>
<keyword evidence="1" id="KW-1133">Transmembrane helix</keyword>
<gene>
    <name evidence="2" type="ORF">JSE7799_02670</name>
</gene>
<evidence type="ECO:0000313" key="2">
    <source>
        <dbReference type="EMBL" id="CUH39942.1"/>
    </source>
</evidence>
<accession>A0A0M7BDT0</accession>
<protein>
    <submittedName>
        <fullName evidence="2">Uncharacterized protein</fullName>
    </submittedName>
</protein>
<feature type="transmembrane region" description="Helical" evidence="1">
    <location>
        <begin position="230"/>
        <end position="254"/>
    </location>
</feature>